<dbReference type="InterPro" id="IPR000182">
    <property type="entry name" value="GNAT_dom"/>
</dbReference>
<organism evidence="2 3">
    <name type="scientific">Legionella nautarum</name>
    <dbReference type="NCBI Taxonomy" id="45070"/>
    <lineage>
        <taxon>Bacteria</taxon>
        <taxon>Pseudomonadati</taxon>
        <taxon>Pseudomonadota</taxon>
        <taxon>Gammaproteobacteria</taxon>
        <taxon>Legionellales</taxon>
        <taxon>Legionellaceae</taxon>
        <taxon>Legionella</taxon>
    </lineage>
</organism>
<dbReference type="RefSeq" id="WP_058503893.1">
    <property type="nucleotide sequence ID" value="NZ_CAAAIF010000001.1"/>
</dbReference>
<dbReference type="Pfam" id="PF00583">
    <property type="entry name" value="Acetyltransf_1"/>
    <property type="match status" value="1"/>
</dbReference>
<protein>
    <submittedName>
        <fullName evidence="2">Acetyltransferase (GNAT) family protein</fullName>
    </submittedName>
</protein>
<keyword evidence="3" id="KW-1185">Reference proteome</keyword>
<dbReference type="AlphaFoldDB" id="A0A0W0WU34"/>
<name>A0A0W0WU34_9GAMM</name>
<proteinExistence type="predicted"/>
<evidence type="ECO:0000313" key="3">
    <source>
        <dbReference type="Proteomes" id="UP000054725"/>
    </source>
</evidence>
<sequence length="271" mass="31751">MQEKLDEITQSSEEKFVLDYPNSNDFTDFMDYVTQDDAMAEMYLEEDEQCPQARKLFENNGKWLRENNDRCDLMLVLRENKKIIGFCELKLTKDSQNPVSQLFSVFVDKKYRGKGLANLMIFYALDFFVHSGRTDLAVYPTTDSLAVYNKFGFYPLDISNDKELVAWFKKEEAERLVDLKDSTSEHLIMDLNKAACQEVFKERCQKFLQSSFNYEVSHNLKQDLNTNVFDWRKKNTAALLSNDSLIVTNTKKDLKRKKVEIIENEEGPKKK</sequence>
<dbReference type="PATRIC" id="fig|45070.6.peg.889"/>
<comment type="caution">
    <text evidence="2">The sequence shown here is derived from an EMBL/GenBank/DDBJ whole genome shotgun (WGS) entry which is preliminary data.</text>
</comment>
<keyword evidence="2" id="KW-0808">Transferase</keyword>
<dbReference type="SUPFAM" id="SSF55729">
    <property type="entry name" value="Acyl-CoA N-acyltransferases (Nat)"/>
    <property type="match status" value="1"/>
</dbReference>
<dbReference type="PROSITE" id="PS51186">
    <property type="entry name" value="GNAT"/>
    <property type="match status" value="1"/>
</dbReference>
<reference evidence="2 3" key="1">
    <citation type="submission" date="2015-11" db="EMBL/GenBank/DDBJ databases">
        <title>Genomic analysis of 38 Legionella species identifies large and diverse effector repertoires.</title>
        <authorList>
            <person name="Burstein D."/>
            <person name="Amaro F."/>
            <person name="Zusman T."/>
            <person name="Lifshitz Z."/>
            <person name="Cohen O."/>
            <person name="Gilbert J.A."/>
            <person name="Pupko T."/>
            <person name="Shuman H.A."/>
            <person name="Segal G."/>
        </authorList>
    </citation>
    <scope>NUCLEOTIDE SEQUENCE [LARGE SCALE GENOMIC DNA]</scope>
    <source>
        <strain evidence="2 3">ATCC 49506</strain>
    </source>
</reference>
<accession>A0A0W0WU34</accession>
<dbReference type="CDD" id="cd04301">
    <property type="entry name" value="NAT_SF"/>
    <property type="match status" value="1"/>
</dbReference>
<evidence type="ECO:0000259" key="1">
    <source>
        <dbReference type="PROSITE" id="PS51186"/>
    </source>
</evidence>
<dbReference type="EMBL" id="LNYO01000013">
    <property type="protein sequence ID" value="KTD35854.1"/>
    <property type="molecule type" value="Genomic_DNA"/>
</dbReference>
<dbReference type="OrthoDB" id="5652962at2"/>
<dbReference type="Gene3D" id="3.40.630.30">
    <property type="match status" value="1"/>
</dbReference>
<dbReference type="InterPro" id="IPR016181">
    <property type="entry name" value="Acyl_CoA_acyltransferase"/>
</dbReference>
<feature type="domain" description="N-acetyltransferase" evidence="1">
    <location>
        <begin position="30"/>
        <end position="174"/>
    </location>
</feature>
<evidence type="ECO:0000313" key="2">
    <source>
        <dbReference type="EMBL" id="KTD35854.1"/>
    </source>
</evidence>
<dbReference type="Proteomes" id="UP000054725">
    <property type="component" value="Unassembled WGS sequence"/>
</dbReference>
<gene>
    <name evidence="2" type="ORF">Lnau_0838</name>
</gene>
<dbReference type="GO" id="GO:0016747">
    <property type="term" value="F:acyltransferase activity, transferring groups other than amino-acyl groups"/>
    <property type="evidence" value="ECO:0007669"/>
    <property type="project" value="InterPro"/>
</dbReference>